<proteinExistence type="predicted"/>
<dbReference type="CDD" id="cd02696">
    <property type="entry name" value="MurNAc-LAA"/>
    <property type="match status" value="1"/>
</dbReference>
<dbReference type="InterPro" id="IPR036365">
    <property type="entry name" value="PGBD-like_sf"/>
</dbReference>
<dbReference type="Proteomes" id="UP001589894">
    <property type="component" value="Unassembled WGS sequence"/>
</dbReference>
<dbReference type="SUPFAM" id="SSF47090">
    <property type="entry name" value="PGBD-like"/>
    <property type="match status" value="2"/>
</dbReference>
<gene>
    <name evidence="3" type="ORF">ACFFHU_02805</name>
</gene>
<dbReference type="SMART" id="SM00646">
    <property type="entry name" value="Ami_3"/>
    <property type="match status" value="1"/>
</dbReference>
<dbReference type="SUPFAM" id="SSF53187">
    <property type="entry name" value="Zn-dependent exopeptidases"/>
    <property type="match status" value="1"/>
</dbReference>
<evidence type="ECO:0000256" key="1">
    <source>
        <dbReference type="ARBA" id="ARBA00022801"/>
    </source>
</evidence>
<keyword evidence="4" id="KW-1185">Reference proteome</keyword>
<dbReference type="InterPro" id="IPR002477">
    <property type="entry name" value="Peptidoglycan-bd-like"/>
</dbReference>
<dbReference type="InterPro" id="IPR036366">
    <property type="entry name" value="PGBDSf"/>
</dbReference>
<feature type="domain" description="MurNAc-LAA" evidence="2">
    <location>
        <begin position="241"/>
        <end position="356"/>
    </location>
</feature>
<dbReference type="Pfam" id="PF01520">
    <property type="entry name" value="Amidase_3"/>
    <property type="match status" value="1"/>
</dbReference>
<evidence type="ECO:0000259" key="2">
    <source>
        <dbReference type="SMART" id="SM00646"/>
    </source>
</evidence>
<reference evidence="3 4" key="1">
    <citation type="submission" date="2024-09" db="EMBL/GenBank/DDBJ databases">
        <authorList>
            <person name="Sun Q."/>
            <person name="Mori K."/>
        </authorList>
    </citation>
    <scope>NUCLEOTIDE SEQUENCE [LARGE SCALE GENOMIC DNA]</scope>
    <source>
        <strain evidence="3 4">TBRC 2205</strain>
    </source>
</reference>
<name>A0ABV6NQP9_9ACTN</name>
<dbReference type="Gene3D" id="3.40.630.40">
    <property type="entry name" value="Zn-dependent exopeptidases"/>
    <property type="match status" value="1"/>
</dbReference>
<dbReference type="Pfam" id="PF01471">
    <property type="entry name" value="PG_binding_1"/>
    <property type="match status" value="2"/>
</dbReference>
<dbReference type="PANTHER" id="PTHR30404:SF0">
    <property type="entry name" value="N-ACETYLMURAMOYL-L-ALANINE AMIDASE AMIC"/>
    <property type="match status" value="1"/>
</dbReference>
<evidence type="ECO:0000313" key="4">
    <source>
        <dbReference type="Proteomes" id="UP001589894"/>
    </source>
</evidence>
<dbReference type="RefSeq" id="WP_377335320.1">
    <property type="nucleotide sequence ID" value="NZ_JBHLUE010000002.1"/>
</dbReference>
<comment type="caution">
    <text evidence="3">The sequence shown here is derived from an EMBL/GenBank/DDBJ whole genome shotgun (WGS) entry which is preliminary data.</text>
</comment>
<protein>
    <submittedName>
        <fullName evidence="3">N-acetylmuramoyl-L-alanine amidase</fullName>
    </submittedName>
</protein>
<dbReference type="InterPro" id="IPR050695">
    <property type="entry name" value="N-acetylmuramoyl_amidase_3"/>
</dbReference>
<evidence type="ECO:0000313" key="3">
    <source>
        <dbReference type="EMBL" id="MFC0563101.1"/>
    </source>
</evidence>
<sequence length="386" mass="42011">MRPIRRGDRGPAVREIRGLLVGLDLLDGRPGAVDEFDEATERAVRVFQQNRGLSVDGRVGAETWRALEAARWRLGARTLYHAVPDPLRGEDVRALQERLLEMGYDVGYADSIYGRRTARALAQFQREVGLAPDGACGPQTMNALRRLGRKVVGGRPQWLREADAFRQSGPDLVGKVIVIDPGHGGADPGVVVPEGPLRWTEADLAYDLASRLEGRLAAAGMRVHLTRGPAPHETLPDLVRADLANELGGDLLISLHLDGHPNPEADGVAAFHYGTGSGVTSTAGERLAGLVLREIVARTGLRDCHTHAKTWELLRLTRMPAVRVDVGYLTSPLDRARLIDSRFRDRTVDAIVAAVQRMYFPVERDVPTGSIDVRELRSAIAAGAIG</sequence>
<organism evidence="3 4">
    <name type="scientific">Plantactinospora siamensis</name>
    <dbReference type="NCBI Taxonomy" id="555372"/>
    <lineage>
        <taxon>Bacteria</taxon>
        <taxon>Bacillati</taxon>
        <taxon>Actinomycetota</taxon>
        <taxon>Actinomycetes</taxon>
        <taxon>Micromonosporales</taxon>
        <taxon>Micromonosporaceae</taxon>
        <taxon>Plantactinospora</taxon>
    </lineage>
</organism>
<dbReference type="InterPro" id="IPR002508">
    <property type="entry name" value="MurNAc-LAA_cat"/>
</dbReference>
<dbReference type="Gene3D" id="1.10.101.10">
    <property type="entry name" value="PGBD-like superfamily/PGBD"/>
    <property type="match status" value="2"/>
</dbReference>
<keyword evidence="1" id="KW-0378">Hydrolase</keyword>
<dbReference type="PANTHER" id="PTHR30404">
    <property type="entry name" value="N-ACETYLMURAMOYL-L-ALANINE AMIDASE"/>
    <property type="match status" value="1"/>
</dbReference>
<dbReference type="EMBL" id="JBHLUE010000002">
    <property type="protein sequence ID" value="MFC0563101.1"/>
    <property type="molecule type" value="Genomic_DNA"/>
</dbReference>
<accession>A0ABV6NQP9</accession>